<evidence type="ECO:0000313" key="4">
    <source>
        <dbReference type="EMBL" id="MFC6761133.1"/>
    </source>
</evidence>
<keyword evidence="2 4" id="KW-0012">Acyltransferase</keyword>
<dbReference type="Gene3D" id="3.40.630.30">
    <property type="match status" value="1"/>
</dbReference>
<dbReference type="EC" id="2.3.1.-" evidence="4"/>
<accession>A0ABW2B6G3</accession>
<feature type="domain" description="N-acetyltransferase" evidence="3">
    <location>
        <begin position="1"/>
        <end position="156"/>
    </location>
</feature>
<dbReference type="EMBL" id="JBHSWG010000001">
    <property type="protein sequence ID" value="MFC6761133.1"/>
    <property type="molecule type" value="Genomic_DNA"/>
</dbReference>
<evidence type="ECO:0000256" key="2">
    <source>
        <dbReference type="ARBA" id="ARBA00023315"/>
    </source>
</evidence>
<organism evidence="4 5">
    <name type="scientific">Sulfitobacter porphyrae</name>
    <dbReference type="NCBI Taxonomy" id="1246864"/>
    <lineage>
        <taxon>Bacteria</taxon>
        <taxon>Pseudomonadati</taxon>
        <taxon>Pseudomonadota</taxon>
        <taxon>Alphaproteobacteria</taxon>
        <taxon>Rhodobacterales</taxon>
        <taxon>Roseobacteraceae</taxon>
        <taxon>Sulfitobacter</taxon>
    </lineage>
</organism>
<dbReference type="Proteomes" id="UP001596353">
    <property type="component" value="Unassembled WGS sequence"/>
</dbReference>
<sequence>MGLTPQRHGPDDPALAAILDLIRNCFAPMEGRIDPPSSMLRMTLAGLNDDAATSEIWSLGTPPLSCVILTPRPQLLYLGKLAVHPDARRQGYARRLIDHAEHRARDLGLEAVELQSRVELVENHALFAAAGYAEIARTAHPGYTRPTSITFRKSVGG</sequence>
<dbReference type="SUPFAM" id="SSF55729">
    <property type="entry name" value="Acyl-CoA N-acyltransferases (Nat)"/>
    <property type="match status" value="1"/>
</dbReference>
<name>A0ABW2B6G3_9RHOB</name>
<evidence type="ECO:0000313" key="5">
    <source>
        <dbReference type="Proteomes" id="UP001596353"/>
    </source>
</evidence>
<reference evidence="5" key="1">
    <citation type="journal article" date="2019" name="Int. J. Syst. Evol. Microbiol.">
        <title>The Global Catalogue of Microorganisms (GCM) 10K type strain sequencing project: providing services to taxonomists for standard genome sequencing and annotation.</title>
        <authorList>
            <consortium name="The Broad Institute Genomics Platform"/>
            <consortium name="The Broad Institute Genome Sequencing Center for Infectious Disease"/>
            <person name="Wu L."/>
            <person name="Ma J."/>
        </authorList>
    </citation>
    <scope>NUCLEOTIDE SEQUENCE [LARGE SCALE GENOMIC DNA]</scope>
    <source>
        <strain evidence="5">CCUG 66188</strain>
    </source>
</reference>
<proteinExistence type="predicted"/>
<dbReference type="InterPro" id="IPR000182">
    <property type="entry name" value="GNAT_dom"/>
</dbReference>
<gene>
    <name evidence="4" type="ORF">ACFQFQ_19285</name>
</gene>
<keyword evidence="5" id="KW-1185">Reference proteome</keyword>
<protein>
    <submittedName>
        <fullName evidence="4">GNAT family N-acetyltransferase</fullName>
        <ecNumber evidence="4">2.3.1.-</ecNumber>
    </submittedName>
</protein>
<evidence type="ECO:0000256" key="1">
    <source>
        <dbReference type="ARBA" id="ARBA00022679"/>
    </source>
</evidence>
<evidence type="ECO:0000259" key="3">
    <source>
        <dbReference type="PROSITE" id="PS51186"/>
    </source>
</evidence>
<dbReference type="PANTHER" id="PTHR43877">
    <property type="entry name" value="AMINOALKYLPHOSPHONATE N-ACETYLTRANSFERASE-RELATED-RELATED"/>
    <property type="match status" value="1"/>
</dbReference>
<dbReference type="GO" id="GO:0016746">
    <property type="term" value="F:acyltransferase activity"/>
    <property type="evidence" value="ECO:0007669"/>
    <property type="project" value="UniProtKB-KW"/>
</dbReference>
<keyword evidence="1 4" id="KW-0808">Transferase</keyword>
<dbReference type="CDD" id="cd04301">
    <property type="entry name" value="NAT_SF"/>
    <property type="match status" value="1"/>
</dbReference>
<dbReference type="PROSITE" id="PS51186">
    <property type="entry name" value="GNAT"/>
    <property type="match status" value="1"/>
</dbReference>
<dbReference type="InterPro" id="IPR016181">
    <property type="entry name" value="Acyl_CoA_acyltransferase"/>
</dbReference>
<comment type="caution">
    <text evidence="4">The sequence shown here is derived from an EMBL/GenBank/DDBJ whole genome shotgun (WGS) entry which is preliminary data.</text>
</comment>
<dbReference type="InterPro" id="IPR050832">
    <property type="entry name" value="Bact_Acetyltransf"/>
</dbReference>
<dbReference type="Pfam" id="PF00583">
    <property type="entry name" value="Acetyltransf_1"/>
    <property type="match status" value="1"/>
</dbReference>